<evidence type="ECO:0000313" key="3">
    <source>
        <dbReference type="Proteomes" id="UP001499967"/>
    </source>
</evidence>
<dbReference type="NCBIfam" id="TIGR00778">
    <property type="entry name" value="ahpD_dom"/>
    <property type="match status" value="1"/>
</dbReference>
<reference evidence="3" key="1">
    <citation type="journal article" date="2019" name="Int. J. Syst. Evol. Microbiol.">
        <title>The Global Catalogue of Microorganisms (GCM) 10K type strain sequencing project: providing services to taxonomists for standard genome sequencing and annotation.</title>
        <authorList>
            <consortium name="The Broad Institute Genomics Platform"/>
            <consortium name="The Broad Institute Genome Sequencing Center for Infectious Disease"/>
            <person name="Wu L."/>
            <person name="Ma J."/>
        </authorList>
    </citation>
    <scope>NUCLEOTIDE SEQUENCE [LARGE SCALE GENOMIC DNA]</scope>
    <source>
        <strain evidence="3">JCM 11117</strain>
    </source>
</reference>
<dbReference type="InterPro" id="IPR003779">
    <property type="entry name" value="CMD-like"/>
</dbReference>
<evidence type="ECO:0000259" key="1">
    <source>
        <dbReference type="Pfam" id="PF02627"/>
    </source>
</evidence>
<accession>A0ABP4AXT9</accession>
<name>A0ABP4AXT9_9PSEU</name>
<comment type="caution">
    <text evidence="2">The sequence shown here is derived from an EMBL/GenBank/DDBJ whole genome shotgun (WGS) entry which is preliminary data.</text>
</comment>
<dbReference type="PANTHER" id="PTHR34846:SF7">
    <property type="entry name" value="BLL7811 PROTEIN"/>
    <property type="match status" value="1"/>
</dbReference>
<dbReference type="Gene3D" id="1.20.1290.10">
    <property type="entry name" value="AhpD-like"/>
    <property type="match status" value="1"/>
</dbReference>
<dbReference type="EMBL" id="BAAAHP010000110">
    <property type="protein sequence ID" value="GAA0942937.1"/>
    <property type="molecule type" value="Genomic_DNA"/>
</dbReference>
<organism evidence="2 3">
    <name type="scientific">Pseudonocardia zijingensis</name>
    <dbReference type="NCBI Taxonomy" id="153376"/>
    <lineage>
        <taxon>Bacteria</taxon>
        <taxon>Bacillati</taxon>
        <taxon>Actinomycetota</taxon>
        <taxon>Actinomycetes</taxon>
        <taxon>Pseudonocardiales</taxon>
        <taxon>Pseudonocardiaceae</taxon>
        <taxon>Pseudonocardia</taxon>
    </lineage>
</organism>
<protein>
    <submittedName>
        <fullName evidence="2">Carboxymuconolactone decarboxylase family protein</fullName>
    </submittedName>
</protein>
<dbReference type="SUPFAM" id="SSF69118">
    <property type="entry name" value="AhpD-like"/>
    <property type="match status" value="1"/>
</dbReference>
<dbReference type="Pfam" id="PF02627">
    <property type="entry name" value="CMD"/>
    <property type="match status" value="1"/>
</dbReference>
<dbReference type="InterPro" id="IPR004675">
    <property type="entry name" value="AhpD_core"/>
</dbReference>
<keyword evidence="3" id="KW-1185">Reference proteome</keyword>
<evidence type="ECO:0000313" key="2">
    <source>
        <dbReference type="EMBL" id="GAA0942937.1"/>
    </source>
</evidence>
<dbReference type="RefSeq" id="WP_343942945.1">
    <property type="nucleotide sequence ID" value="NZ_BAAAHP010000110.1"/>
</dbReference>
<gene>
    <name evidence="2" type="ORF">GCM10009559_39480</name>
</gene>
<dbReference type="Proteomes" id="UP001499967">
    <property type="component" value="Unassembled WGS sequence"/>
</dbReference>
<sequence>MTVTTSEPVTLEPRIAHPTFLVEGAGPALQALARAVLGAGVPRRTLELVDMRVSQINGCGSCLLGHARMARRAGESDDRIAVLAGWRDAPFFTAGERAALALAEAVTRIGDLPDPVPDDIWDEAARHYDEQSLGALVLAISMINLWNRLNVATRQVAGAVEW</sequence>
<dbReference type="PANTHER" id="PTHR34846">
    <property type="entry name" value="4-CARBOXYMUCONOLACTONE DECARBOXYLASE FAMILY PROTEIN (AFU_ORTHOLOGUE AFUA_6G11590)"/>
    <property type="match status" value="1"/>
</dbReference>
<proteinExistence type="predicted"/>
<dbReference type="InterPro" id="IPR029032">
    <property type="entry name" value="AhpD-like"/>
</dbReference>
<feature type="domain" description="Carboxymuconolactone decarboxylase-like" evidence="1">
    <location>
        <begin position="28"/>
        <end position="105"/>
    </location>
</feature>